<evidence type="ECO:0000313" key="5">
    <source>
        <dbReference type="EMBL" id="MDR8752019.1"/>
    </source>
</evidence>
<comment type="caution">
    <text evidence="5">The sequence shown here is derived from an EMBL/GenBank/DDBJ whole genome shotgun (WGS) entry which is preliminary data.</text>
</comment>
<feature type="domain" description="DNA mismatch repair proteins mutS family" evidence="4">
    <location>
        <begin position="330"/>
        <end position="511"/>
    </location>
</feature>
<reference evidence="5 6" key="1">
    <citation type="submission" date="2019-06" db="EMBL/GenBank/DDBJ databases">
        <title>Evolution of Burkholderia multivorans in the lungs of Cystic Fibrosis patients.</title>
        <authorList>
            <person name="Moreira L.M."/>
        </authorList>
    </citation>
    <scope>NUCLEOTIDE SEQUENCE [LARGE SCALE GENOMIC DNA]</scope>
    <source>
        <strain evidence="5 6">VC13239</strain>
    </source>
</reference>
<dbReference type="EMBL" id="VJSY01000002">
    <property type="protein sequence ID" value="MDR8752019.1"/>
    <property type="molecule type" value="Genomic_DNA"/>
</dbReference>
<dbReference type="SMART" id="SM00534">
    <property type="entry name" value="MUTSac"/>
    <property type="match status" value="1"/>
</dbReference>
<dbReference type="Pfam" id="PF00488">
    <property type="entry name" value="MutS_V"/>
    <property type="match status" value="1"/>
</dbReference>
<dbReference type="InterPro" id="IPR027417">
    <property type="entry name" value="P-loop_NTPase"/>
</dbReference>
<name>A0ABU2DWQ3_9BURK</name>
<accession>A0ABU2DWQ3</accession>
<evidence type="ECO:0000256" key="1">
    <source>
        <dbReference type="ARBA" id="ARBA00022741"/>
    </source>
</evidence>
<organism evidence="5 6">
    <name type="scientific">Burkholderia pseudomultivorans</name>
    <dbReference type="NCBI Taxonomy" id="1207504"/>
    <lineage>
        <taxon>Bacteria</taxon>
        <taxon>Pseudomonadati</taxon>
        <taxon>Pseudomonadota</taxon>
        <taxon>Betaproteobacteria</taxon>
        <taxon>Burkholderiales</taxon>
        <taxon>Burkholderiaceae</taxon>
        <taxon>Burkholderia</taxon>
        <taxon>Burkholderia cepacia complex</taxon>
    </lineage>
</organism>
<sequence length="511" mass="58802">MTHVSVLFDKSSDEVGSGEVGQPDCFADLNLDQVVDAVTAGKEEYDLKAFFYRNVQSEPTIEYRHQVMRDLERLGVLGCINRFASSMRKVRACLQSEEKLFYTWQKRRWHLEAAHLYCDAIRDFSANLEVIDLRSAGLQRIRDYVQRYVRTDTFLSLLRGEACVRTLLDQVHYTVHIDGDSVIVCRYDDEPDYSIEVLNAFEKFRQRELVGRRIRADDYPNMNHVEAKILDCVVRLHGNAFNALTRFCEEYASFFDPTIVAFDHEVQFYVAYLEHMQRIAEQGVTFCYPVVSGKNKIESVAGSFDLALAEKLRRERRSVVCNDYWLEGTERIMVVTGPNQGGKTTFARMFGQLHFLASLGLPVPGTHARLFLQDQVFAHFEREEDMKNLRGKLHDDLLRIRRILDEATPRSVIIMNEIFSSTSLKDAIFLSKKVMAKIMALDALAVYVTFIEELSRLSGQTLSMSSEISIEDDTSRTFKVRRRPADGKAYAVSLASKYRLTYKQLAERLSL</sequence>
<dbReference type="Gene3D" id="3.40.50.300">
    <property type="entry name" value="P-loop containing nucleotide triphosphate hydrolases"/>
    <property type="match status" value="1"/>
</dbReference>
<dbReference type="Proteomes" id="UP001248067">
    <property type="component" value="Unassembled WGS sequence"/>
</dbReference>
<gene>
    <name evidence="5" type="primary">mutS_2</name>
    <name evidence="5" type="ORF">FEQ00_00421</name>
</gene>
<dbReference type="PANTHER" id="PTHR11361">
    <property type="entry name" value="DNA MISMATCH REPAIR PROTEIN MUTS FAMILY MEMBER"/>
    <property type="match status" value="1"/>
</dbReference>
<dbReference type="InterPro" id="IPR045076">
    <property type="entry name" value="MutS"/>
</dbReference>
<evidence type="ECO:0000313" key="6">
    <source>
        <dbReference type="Proteomes" id="UP001248067"/>
    </source>
</evidence>
<dbReference type="InterPro" id="IPR000432">
    <property type="entry name" value="DNA_mismatch_repair_MutS_C"/>
</dbReference>
<evidence type="ECO:0000256" key="2">
    <source>
        <dbReference type="ARBA" id="ARBA00022840"/>
    </source>
</evidence>
<proteinExistence type="predicted"/>
<dbReference type="SUPFAM" id="SSF52540">
    <property type="entry name" value="P-loop containing nucleoside triphosphate hydrolases"/>
    <property type="match status" value="1"/>
</dbReference>
<dbReference type="PANTHER" id="PTHR11361:SF34">
    <property type="entry name" value="DNA MISMATCH REPAIR PROTEIN MSH1, MITOCHONDRIAL"/>
    <property type="match status" value="1"/>
</dbReference>
<evidence type="ECO:0000259" key="4">
    <source>
        <dbReference type="SMART" id="SM00534"/>
    </source>
</evidence>
<evidence type="ECO:0000256" key="3">
    <source>
        <dbReference type="ARBA" id="ARBA00023125"/>
    </source>
</evidence>
<keyword evidence="3" id="KW-0238">DNA-binding</keyword>
<protein>
    <submittedName>
        <fullName evidence="5">DNA mismatch repair protein MutS</fullName>
    </submittedName>
</protein>
<keyword evidence="1" id="KW-0547">Nucleotide-binding</keyword>
<keyword evidence="2" id="KW-0067">ATP-binding</keyword>
<keyword evidence="6" id="KW-1185">Reference proteome</keyword>